<reference evidence="1" key="1">
    <citation type="journal article" date="2018" name="Nat. Genet.">
        <title>Extensive intraspecific gene order and gene structural variations between Mo17 and other maize genomes.</title>
        <authorList>
            <person name="Sun S."/>
            <person name="Zhou Y."/>
            <person name="Chen J."/>
            <person name="Shi J."/>
            <person name="Zhao H."/>
            <person name="Zhao H."/>
            <person name="Song W."/>
            <person name="Zhang M."/>
            <person name="Cui Y."/>
            <person name="Dong X."/>
            <person name="Liu H."/>
            <person name="Ma X."/>
            <person name="Jiao Y."/>
            <person name="Wang B."/>
            <person name="Wei X."/>
            <person name="Stein J.C."/>
            <person name="Glaubitz J.C."/>
            <person name="Lu F."/>
            <person name="Yu G."/>
            <person name="Liang C."/>
            <person name="Fengler K."/>
            <person name="Li B."/>
            <person name="Rafalski A."/>
            <person name="Schnable P.S."/>
            <person name="Ware D.H."/>
            <person name="Buckler E.S."/>
            <person name="Lai J."/>
        </authorList>
    </citation>
    <scope>NUCLEOTIDE SEQUENCE [LARGE SCALE GENOMIC DNA]</scope>
    <source>
        <tissue evidence="1">Seedling</tissue>
    </source>
</reference>
<organism evidence="1">
    <name type="scientific">Zea mays</name>
    <name type="common">Maize</name>
    <dbReference type="NCBI Taxonomy" id="4577"/>
    <lineage>
        <taxon>Eukaryota</taxon>
        <taxon>Viridiplantae</taxon>
        <taxon>Streptophyta</taxon>
        <taxon>Embryophyta</taxon>
        <taxon>Tracheophyta</taxon>
        <taxon>Spermatophyta</taxon>
        <taxon>Magnoliopsida</taxon>
        <taxon>Liliopsida</taxon>
        <taxon>Poales</taxon>
        <taxon>Poaceae</taxon>
        <taxon>PACMAD clade</taxon>
        <taxon>Panicoideae</taxon>
        <taxon>Andropogonodae</taxon>
        <taxon>Andropogoneae</taxon>
        <taxon>Tripsacinae</taxon>
        <taxon>Zea</taxon>
    </lineage>
</organism>
<comment type="caution">
    <text evidence="1">The sequence shown here is derived from an EMBL/GenBank/DDBJ whole genome shotgun (WGS) entry which is preliminary data.</text>
</comment>
<evidence type="ECO:0000313" key="1">
    <source>
        <dbReference type="EMBL" id="PWZ26633.1"/>
    </source>
</evidence>
<dbReference type="Proteomes" id="UP000251960">
    <property type="component" value="Chromosome 4"/>
</dbReference>
<protein>
    <submittedName>
        <fullName evidence="1">Uncharacterized protein</fullName>
    </submittedName>
</protein>
<name>A0A3L6F187_MAIZE</name>
<sequence>MCFTNRLAKQ</sequence>
<dbReference type="EMBL" id="NCVQ01000005">
    <property type="protein sequence ID" value="PWZ26633.1"/>
    <property type="molecule type" value="Genomic_DNA"/>
</dbReference>
<accession>A0A3L6F187</accession>
<gene>
    <name evidence="1" type="ORF">Zm00014a_020484</name>
</gene>
<proteinExistence type="predicted"/>